<feature type="region of interest" description="Disordered" evidence="4">
    <location>
        <begin position="129"/>
        <end position="148"/>
    </location>
</feature>
<dbReference type="SMART" id="SM00557">
    <property type="entry name" value="IG_FLMN"/>
    <property type="match status" value="2"/>
</dbReference>
<dbReference type="SUPFAM" id="SSF81296">
    <property type="entry name" value="E set domains"/>
    <property type="match status" value="2"/>
</dbReference>
<dbReference type="PROSITE" id="PS50194">
    <property type="entry name" value="FILAMIN_REPEAT"/>
    <property type="match status" value="3"/>
</dbReference>
<dbReference type="AlphaFoldDB" id="A0A820ID93"/>
<keyword evidence="2" id="KW-0677">Repeat</keyword>
<dbReference type="InterPro" id="IPR013783">
    <property type="entry name" value="Ig-like_fold"/>
</dbReference>
<dbReference type="Proteomes" id="UP000663881">
    <property type="component" value="Unassembled WGS sequence"/>
</dbReference>
<dbReference type="InterPro" id="IPR044801">
    <property type="entry name" value="Filamin"/>
</dbReference>
<dbReference type="InterPro" id="IPR001298">
    <property type="entry name" value="Filamin/ABP280_rpt"/>
</dbReference>
<feature type="repeat" description="Filamin" evidence="3">
    <location>
        <begin position="1"/>
        <end position="15"/>
    </location>
</feature>
<comment type="caution">
    <text evidence="5">The sequence shown here is derived from an EMBL/GenBank/DDBJ whole genome shotgun (WGS) entry which is preliminary data.</text>
</comment>
<dbReference type="PANTHER" id="PTHR38537">
    <property type="entry name" value="JITTERBUG, ISOFORM N"/>
    <property type="match status" value="1"/>
</dbReference>
<evidence type="ECO:0000256" key="4">
    <source>
        <dbReference type="SAM" id="MobiDB-lite"/>
    </source>
</evidence>
<protein>
    <submittedName>
        <fullName evidence="5">Uncharacterized protein</fullName>
    </submittedName>
</protein>
<gene>
    <name evidence="5" type="ORF">OKA104_LOCUS46440</name>
</gene>
<feature type="repeat" description="Filamin" evidence="3">
    <location>
        <begin position="167"/>
        <end position="234"/>
    </location>
</feature>
<evidence type="ECO:0000313" key="6">
    <source>
        <dbReference type="Proteomes" id="UP000663881"/>
    </source>
</evidence>
<accession>A0A820ID93</accession>
<feature type="repeat" description="Filamin" evidence="3">
    <location>
        <begin position="17"/>
        <end position="108"/>
    </location>
</feature>
<feature type="non-terminal residue" evidence="5">
    <location>
        <position position="1"/>
    </location>
</feature>
<evidence type="ECO:0000256" key="2">
    <source>
        <dbReference type="ARBA" id="ARBA00022737"/>
    </source>
</evidence>
<dbReference type="EMBL" id="CAJOAY010016895">
    <property type="protein sequence ID" value="CAF4305612.1"/>
    <property type="molecule type" value="Genomic_DNA"/>
</dbReference>
<proteinExistence type="inferred from homology"/>
<dbReference type="Gene3D" id="2.60.40.10">
    <property type="entry name" value="Immunoglobulins"/>
    <property type="match status" value="3"/>
</dbReference>
<feature type="compositionally biased region" description="Polar residues" evidence="4">
    <location>
        <begin position="135"/>
        <end position="148"/>
    </location>
</feature>
<sequence length="234" mass="24560">FNGRDIPDSPFRVVVGQANADPGRVFASGTGLYQGDTGQACEFLIDTTNAGAGALAVTVDGPSKVQLDCKEVAEGYRVTFTPTAPGDYLISIKFAGTNIAGSPFKCTVGGTGLNTIRGSGGNGGLNTMTSSSSSFVQRSQGNVTSQTRYDTVEKTTSFSSSSKQNNYAAVDASRVRAQGEGLSRAYRNEKAAFTVDTRDGGNAMLMVGVFGPKSPCEEVFIKHIGNNQYNVQYV</sequence>
<dbReference type="GO" id="GO:0030036">
    <property type="term" value="P:actin cytoskeleton organization"/>
    <property type="evidence" value="ECO:0007669"/>
    <property type="project" value="InterPro"/>
</dbReference>
<dbReference type="GO" id="GO:0051015">
    <property type="term" value="F:actin filament binding"/>
    <property type="evidence" value="ECO:0007669"/>
    <property type="project" value="InterPro"/>
</dbReference>
<dbReference type="Pfam" id="PF00630">
    <property type="entry name" value="Filamin"/>
    <property type="match status" value="2"/>
</dbReference>
<organism evidence="5 6">
    <name type="scientific">Adineta steineri</name>
    <dbReference type="NCBI Taxonomy" id="433720"/>
    <lineage>
        <taxon>Eukaryota</taxon>
        <taxon>Metazoa</taxon>
        <taxon>Spiralia</taxon>
        <taxon>Gnathifera</taxon>
        <taxon>Rotifera</taxon>
        <taxon>Eurotatoria</taxon>
        <taxon>Bdelloidea</taxon>
        <taxon>Adinetida</taxon>
        <taxon>Adinetidae</taxon>
        <taxon>Adineta</taxon>
    </lineage>
</organism>
<comment type="similarity">
    <text evidence="1">Belongs to the filamin family.</text>
</comment>
<dbReference type="InterPro" id="IPR014756">
    <property type="entry name" value="Ig_E-set"/>
</dbReference>
<dbReference type="InterPro" id="IPR017868">
    <property type="entry name" value="Filamin/ABP280_repeat-like"/>
</dbReference>
<reference evidence="5" key="1">
    <citation type="submission" date="2021-02" db="EMBL/GenBank/DDBJ databases">
        <authorList>
            <person name="Nowell W R."/>
        </authorList>
    </citation>
    <scope>NUCLEOTIDE SEQUENCE</scope>
</reference>
<name>A0A820ID93_9BILA</name>
<dbReference type="PANTHER" id="PTHR38537:SF8">
    <property type="entry name" value="FILAMIN-A"/>
    <property type="match status" value="1"/>
</dbReference>
<evidence type="ECO:0000313" key="5">
    <source>
        <dbReference type="EMBL" id="CAF4305612.1"/>
    </source>
</evidence>
<evidence type="ECO:0000256" key="3">
    <source>
        <dbReference type="PROSITE-ProRule" id="PRU00087"/>
    </source>
</evidence>
<evidence type="ECO:0000256" key="1">
    <source>
        <dbReference type="ARBA" id="ARBA00009238"/>
    </source>
</evidence>